<dbReference type="InterPro" id="IPR011050">
    <property type="entry name" value="Pectin_lyase_fold/virulence"/>
</dbReference>
<dbReference type="Pfam" id="PF12545">
    <property type="entry name" value="DUF3739"/>
    <property type="match status" value="1"/>
</dbReference>
<organism evidence="3 4">
    <name type="scientific">Geoanaerobacter pelophilus</name>
    <dbReference type="NCBI Taxonomy" id="60036"/>
    <lineage>
        <taxon>Bacteria</taxon>
        <taxon>Pseudomonadati</taxon>
        <taxon>Thermodesulfobacteriota</taxon>
        <taxon>Desulfuromonadia</taxon>
        <taxon>Geobacterales</taxon>
        <taxon>Geobacteraceae</taxon>
        <taxon>Geoanaerobacter</taxon>
    </lineage>
</organism>
<gene>
    <name evidence="3" type="ORF">KI809_17645</name>
</gene>
<feature type="region of interest" description="Disordered" evidence="1">
    <location>
        <begin position="565"/>
        <end position="589"/>
    </location>
</feature>
<evidence type="ECO:0000313" key="4">
    <source>
        <dbReference type="Proteomes" id="UP000811899"/>
    </source>
</evidence>
<dbReference type="InterPro" id="IPR050909">
    <property type="entry name" value="Bact_Autotransporter_VF"/>
</dbReference>
<dbReference type="PANTHER" id="PTHR12338">
    <property type="entry name" value="AUTOTRANSPORTER"/>
    <property type="match status" value="1"/>
</dbReference>
<dbReference type="InterPro" id="IPR021026">
    <property type="entry name" value="Filamn_hemagglutn_DUF3739"/>
</dbReference>
<keyword evidence="4" id="KW-1185">Reference proteome</keyword>
<sequence>MLRKTIALILIIDSIAMPVLGASTPRIPGVYRATANAPILTPPASSTLPSLKNILQGATVDSEANNQLTIRQLGEKAIIEWNSFDIGSGATVVFDQKLNGVAQKNWAALNRIYDRNPSQIFGSLKADGKVYLINQNGILFGEGAQVNVSSLIASSLNLKDADFLSGGTFKFNLDNYQFPDQPLTAGAVSNHGTISSGDLGSVFLMGPQVENSGSISSPVGQIGLVAGDSVDLSPDKSGKRQVLVQVLNNPGEAVNYGSMLSDAGVIGMYGKSLSQDGLVRAVTAIKKNGVIELQATDKILLGAGSRTESPVSDSDETAHQSFEFKGGNIQLTGLIPVAATVPDGEKIPVSRIELYGAIAAPSGSVTLSADKRVYLDKNSMIGVSGVWLSKPAEANLVEATFTSDNLRDEMIQKAGILKGKKIKFDAHLGSGIGDLSGYLTGREMSAEERAVRGGSISLTARSGEVVARNGSAILFAGGGVDYQGGVYGTTVLYSGSKGYDIANAPHELIYDRVGERTSYHPAHKEGSDAGSLSIIARQAALEGSLDGSVTRGLYQTKSAELLNSVTSTQSSRGVKEPSAGVLTIGSPPSDQIASSEDALLGSVVVKEHIVPLPSDFGAESILYSPYASFSDTTTFLDSGILNAAKLGTLSIHSNSGFTTEAGSSIDLAPAGSLKVTARSIDHAGAITVPAGKVSLVAQDNITSYPELDNKPNGRYEGMTSGIVLQRGSLVSVAGERVDKSPGTRSPADLARVAHTTGGELTVTDRTVDGSGVKVEAASTLDVSGGFLINDAGAVTGAKAGTLTIGGSVLTLDGNLKGHSLLGSNGGKIILNAGEIVVTPDPSKYEGDRGSKLILDDDRLAGTGFSQLELNSEHDLTIAAGVSLAPSRTKLEMPVPGRAVNVGLWETTDDLLGSSSVKLGAGVLLSRNDKTKDPNVDDSKLTIAAGAGVTVAPGGEIAVTAPEIAMAGTLKALAGKVSLTARLRELAMRSGARILASGYNRPDTKPIITGNPLGYTPLNGGSVKLDGYSLTLESGALIDVSGSTPVTGYMKNSQGRILSYTLAGAPGEVSLGFYESAVRDADFLATKTQSILSGGTFSMASRSLMNGFSLTGDELGRLTANGFDAFTFTSPHSISFSGDLDFTAGRSLVLNAPEIIGSTGAKVSLQSPWVRLINGKTAADHDAVAGTGTFAIKADWLDAEGDVRLSGFSDVSANIKYDLRLFDSYNLLPDGASREWGGALATSGNLLLSAARIYPGMHLSDPLNQNSGLVPSDFTISAGGDIKVLPSGYQVGGSIFSAGGSLTLNAVGNIEQRGYLAAPNGSITLKNRSDSAAGRIYLADGSVTTTAGEADVAFGEVNSLFWQIVNKKDSKQKSVEITAAPDKAVTLSADEVVVREGAQLDVSGGGNLYGYLFQKGLEGSNDPLKKSGRFVIMPDNSVKLPGSAVYLSGSKFFGEGVYSVLPEQYAFLPGAVMVTALGTTVASGEIGKTKEGYDVIAGYSTYQGTAVSSPKLSGYEVRRAEDVLKEGNFTVASLRTGDAGTITLKGSSTIVDGTLKATPVDGFRGGVLSMSGINVSVQSTRVPLPEGFDFSADLPQEMQGHLYVTAESLDKGFREITLGDIGITEQLSIEQGSSIAAGAINLNAKTSMTIGDNVSLIASKAAGQGEISLYTQGNLSINAGAVVKGENAVSLDAGSLSLLGKLDAANGSLLLASNRIQFAAADKVPVLPGFILTESLWKGFGTPSSITLRSRSDLAFLGSVSIDSAGLTLDAKSITGDGGIVTVAAKQLQLANSSANETAAPVAGTGSITLSADTITVRGGVNSKDTNYANNGKINFVGGDTRLSGFAAVNLNSKNDLVLQGKGSLNSGGNLSLTAARLTTTFSKDDAIPYSAADFKVNALGEVAILAGSGTAGTDSTPGGSLAVSGKSIRQTGVIEVAAGKVTLAATGTGETDGVALETGAKILAKGTVDAPGGMVAISAANGPVKINTGAVLDVSAGTQGDAGTIALLAGKGGVTIQGDLHGEAGAGNGGSLTIDSNRIDDMATLNTKIVAGGFNNSLNLRARAGNVTIAAGQEVTAREVRIAADSGSLNLAGSVTADGTAKGGTVELFAGTDLNLTGKVSAKGTGIAADGGDVLLSSRDGRLTLAADSSIDVSGTGNQGGTLHLRAKRDTVTNADLNMSLNGTVTGASEVVAEGVKVDSKTGNATLTSADYSAWQNSSADFIAKATTLKDAAGKTALDRLTAGLKGVEAGAFHLRPGVEVRSTGDLTINTALDLNTWRFNNEPGYLTLRAANNLNIYKNITNNPTGSDYLQSKSGNIASSWGYRLVAGADAAAADVMATVNGTGNLNIGKSGAGALVYTESGPILFAAGNDVTIAAGLTTAPQQMVNSYFKYNLATYAGTITGNAGNNLTISSGAAIQSAVGDISLRTGRNLANSGAIRTTGEFQGDMTMDFATRMGLFSRYWEYAGGGSIDLKIVGAAETSKSLITEKWDGVYTDSSSNIKYLAASYGGSGLTPLTGIAAMGGGDVTVLSGGNFFDQVGTFGKGDLKIFSNGDLRGRFLLKEGTSDLVAAGNIGKEPNNKLKLSDVAPELVLELRDGQFNLRSQGNIELGALVNPTITKSGMASWNLTYGLDSGADLVSRHGDVSLYGSGAYTSKVTGRPALEKILPGTLSVNAAGDIKIYSDLVLAPSPSGNLTMIAGGSIDGLPQDGPQTATAKLQVSDLNPADVYGYLSTATTTKVKELTSTILHAATPVHQNDATSILLRAGTEGVVGSGDISNLKLIFSKQAQVIAQRDLLNIFYEGQNNRETDLTTFSAGRKLVLTSRIAANADDDIKYGTGMQISGPGTFLVRAGESINLGTSKGIQSVGNSMNPALPDGGVSVIVAAGLDPSLPLANGTGDFFTQLLDAGRSYRNFIANGQTAEAETELERTRDTIIGPFIGQMDKDKSDITLNPKGSINMTFSEISSSSGSNLYLLAAGDLNVGKSAGSGAQGNTGIYTSAGGGINIYATGDVNVNESRVMTFRGGDIMVWSDQGDINAGRGSRTAISTSPPTLVAVKDSTGAIVSYTLYFSPPAIGSGARAVTYDPDGVQGPLLAPEAGDIDFFAPEGKIDAGEAGILGKNVNLVAPIKVNMQNVAASGTITGGTTGDASVSLGSLSGVSNVSDSSKMIEQSASLGQAKDSDGMAKKVDDFIAAWLDVKVINFDAAPAADNDEKKNRKSTGSTEG</sequence>
<dbReference type="SUPFAM" id="SSF51126">
    <property type="entry name" value="Pectin lyase-like"/>
    <property type="match status" value="1"/>
</dbReference>
<dbReference type="Gene3D" id="2.160.20.10">
    <property type="entry name" value="Single-stranded right-handed beta-helix, Pectin lyase-like"/>
    <property type="match status" value="4"/>
</dbReference>
<reference evidence="3 4" key="1">
    <citation type="submission" date="2021-05" db="EMBL/GenBank/DDBJ databases">
        <title>The draft genome of Geobacter pelophilus DSM 12255.</title>
        <authorList>
            <person name="Xu Z."/>
            <person name="Masuda Y."/>
            <person name="Itoh H."/>
            <person name="Senoo K."/>
        </authorList>
    </citation>
    <scope>NUCLEOTIDE SEQUENCE [LARGE SCALE GENOMIC DNA]</scope>
    <source>
        <strain evidence="3 4">DSM 12255</strain>
    </source>
</reference>
<comment type="caution">
    <text evidence="3">The sequence shown here is derived from an EMBL/GenBank/DDBJ whole genome shotgun (WGS) entry which is preliminary data.</text>
</comment>
<dbReference type="SMART" id="SM00912">
    <property type="entry name" value="Haemagg_act"/>
    <property type="match status" value="1"/>
</dbReference>
<dbReference type="PANTHER" id="PTHR12338:SF5">
    <property type="entry name" value="ANTIGEN 43-RELATED"/>
    <property type="match status" value="1"/>
</dbReference>
<accession>A0AAW4L583</accession>
<dbReference type="EMBL" id="JAHCVJ010000009">
    <property type="protein sequence ID" value="MBT0666138.1"/>
    <property type="molecule type" value="Genomic_DNA"/>
</dbReference>
<dbReference type="NCBIfam" id="TIGR01901">
    <property type="entry name" value="adhes_NPXG"/>
    <property type="match status" value="1"/>
</dbReference>
<feature type="domain" description="Filamentous haemagglutinin FhaB/tRNA nuclease CdiA-like TPS" evidence="2">
    <location>
        <begin position="45"/>
        <end position="162"/>
    </location>
</feature>
<dbReference type="Pfam" id="PF05860">
    <property type="entry name" value="TPS"/>
    <property type="match status" value="1"/>
</dbReference>
<evidence type="ECO:0000256" key="1">
    <source>
        <dbReference type="SAM" id="MobiDB-lite"/>
    </source>
</evidence>
<dbReference type="RefSeq" id="WP_214172912.1">
    <property type="nucleotide sequence ID" value="NZ_JAHCVJ010000009.1"/>
</dbReference>
<proteinExistence type="predicted"/>
<protein>
    <submittedName>
        <fullName evidence="3">Filamentous hemagglutinin family protein</fullName>
    </submittedName>
</protein>
<name>A0AAW4L583_9BACT</name>
<dbReference type="Proteomes" id="UP000811899">
    <property type="component" value="Unassembled WGS sequence"/>
</dbReference>
<dbReference type="InterPro" id="IPR012334">
    <property type="entry name" value="Pectin_lyas_fold"/>
</dbReference>
<evidence type="ECO:0000259" key="2">
    <source>
        <dbReference type="SMART" id="SM00912"/>
    </source>
</evidence>
<dbReference type="InterPro" id="IPR008638">
    <property type="entry name" value="FhaB/CdiA-like_TPS"/>
</dbReference>
<evidence type="ECO:0000313" key="3">
    <source>
        <dbReference type="EMBL" id="MBT0666138.1"/>
    </source>
</evidence>